<evidence type="ECO:0000256" key="12">
    <source>
        <dbReference type="HAMAP-Rule" id="MF_01811"/>
    </source>
</evidence>
<evidence type="ECO:0000256" key="6">
    <source>
        <dbReference type="ARBA" id="ARBA00022927"/>
    </source>
</evidence>
<dbReference type="PANTHER" id="PTHR12428:SF65">
    <property type="entry name" value="CYTOCHROME C OXIDASE ASSEMBLY PROTEIN COX18, MITOCHONDRIAL"/>
    <property type="match status" value="1"/>
</dbReference>
<dbReference type="Proteomes" id="UP000188603">
    <property type="component" value="Chromosome"/>
</dbReference>
<dbReference type="InterPro" id="IPR001708">
    <property type="entry name" value="YidC/ALB3/OXA1/COX18"/>
</dbReference>
<organism evidence="14 15">
    <name type="scientific">Novibacillus thermophilus</name>
    <dbReference type="NCBI Taxonomy" id="1471761"/>
    <lineage>
        <taxon>Bacteria</taxon>
        <taxon>Bacillati</taxon>
        <taxon>Bacillota</taxon>
        <taxon>Bacilli</taxon>
        <taxon>Bacillales</taxon>
        <taxon>Thermoactinomycetaceae</taxon>
        <taxon>Novibacillus</taxon>
    </lineage>
</organism>
<gene>
    <name evidence="12" type="primary">yidC</name>
    <name evidence="14" type="ORF">B0W44_17690</name>
</gene>
<keyword evidence="2 12" id="KW-0813">Transport</keyword>
<evidence type="ECO:0000256" key="2">
    <source>
        <dbReference type="ARBA" id="ARBA00022448"/>
    </source>
</evidence>
<evidence type="ECO:0000259" key="13">
    <source>
        <dbReference type="Pfam" id="PF02096"/>
    </source>
</evidence>
<protein>
    <recommendedName>
        <fullName evidence="12">Membrane protein insertase YidC</fullName>
    </recommendedName>
    <alternativeName>
        <fullName evidence="12">Foldase YidC</fullName>
    </alternativeName>
    <alternativeName>
        <fullName evidence="12">Membrane integrase YidC</fullName>
    </alternativeName>
    <alternativeName>
        <fullName evidence="12">Membrane protein YidC</fullName>
    </alternativeName>
</protein>
<dbReference type="InterPro" id="IPR028055">
    <property type="entry name" value="YidC/Oxa/ALB_C"/>
</dbReference>
<dbReference type="GO" id="GO:0032977">
    <property type="term" value="F:membrane insertase activity"/>
    <property type="evidence" value="ECO:0007669"/>
    <property type="project" value="InterPro"/>
</dbReference>
<dbReference type="EMBL" id="CP019699">
    <property type="protein sequence ID" value="AQS57298.1"/>
    <property type="molecule type" value="Genomic_DNA"/>
</dbReference>
<keyword evidence="4 12" id="KW-0812">Transmembrane</keyword>
<keyword evidence="7 12" id="KW-1133">Transmembrane helix</keyword>
<dbReference type="InterPro" id="IPR023060">
    <property type="entry name" value="YidC/YidC1/YidC2_Firmicutes"/>
</dbReference>
<evidence type="ECO:0000313" key="15">
    <source>
        <dbReference type="Proteomes" id="UP000188603"/>
    </source>
</evidence>
<evidence type="ECO:0000256" key="7">
    <source>
        <dbReference type="ARBA" id="ARBA00022989"/>
    </source>
</evidence>
<dbReference type="STRING" id="1471761.B0W44_17690"/>
<feature type="transmembrane region" description="Helical" evidence="12">
    <location>
        <begin position="62"/>
        <end position="82"/>
    </location>
</feature>
<evidence type="ECO:0000256" key="8">
    <source>
        <dbReference type="ARBA" id="ARBA00023136"/>
    </source>
</evidence>
<dbReference type="RefSeq" id="WP_228441309.1">
    <property type="nucleotide sequence ID" value="NZ_CP019699.1"/>
</dbReference>
<keyword evidence="8 12" id="KW-0472">Membrane</keyword>
<feature type="transmembrane region" description="Helical" evidence="12">
    <location>
        <begin position="125"/>
        <end position="148"/>
    </location>
</feature>
<dbReference type="GO" id="GO:0051205">
    <property type="term" value="P:protein insertion into membrane"/>
    <property type="evidence" value="ECO:0007669"/>
    <property type="project" value="TreeGrafter"/>
</dbReference>
<dbReference type="GO" id="GO:0015031">
    <property type="term" value="P:protein transport"/>
    <property type="evidence" value="ECO:0007669"/>
    <property type="project" value="UniProtKB-KW"/>
</dbReference>
<dbReference type="PANTHER" id="PTHR12428">
    <property type="entry name" value="OXA1"/>
    <property type="match status" value="1"/>
</dbReference>
<dbReference type="HAMAP" id="MF_01811">
    <property type="entry name" value="YidC_type2"/>
    <property type="match status" value="1"/>
</dbReference>
<feature type="domain" description="Membrane insertase YidC/Oxa/ALB C-terminal" evidence="13">
    <location>
        <begin position="62"/>
        <end position="237"/>
    </location>
</feature>
<keyword evidence="6 12" id="KW-0653">Protein transport</keyword>
<dbReference type="GO" id="GO:0005886">
    <property type="term" value="C:plasma membrane"/>
    <property type="evidence" value="ECO:0007669"/>
    <property type="project" value="UniProtKB-SubCell"/>
</dbReference>
<dbReference type="NCBIfam" id="TIGR03592">
    <property type="entry name" value="yidC_oxa1_cterm"/>
    <property type="match status" value="1"/>
</dbReference>
<evidence type="ECO:0000256" key="9">
    <source>
        <dbReference type="ARBA" id="ARBA00023139"/>
    </source>
</evidence>
<evidence type="ECO:0000256" key="3">
    <source>
        <dbReference type="ARBA" id="ARBA00022475"/>
    </source>
</evidence>
<comment type="subcellular location">
    <subcellularLocation>
        <location evidence="1 12">Cell membrane</location>
        <topology evidence="1 12">Multi-pass membrane protein</topology>
    </subcellularLocation>
</comment>
<evidence type="ECO:0000256" key="5">
    <source>
        <dbReference type="ARBA" id="ARBA00022729"/>
    </source>
</evidence>
<keyword evidence="11 12" id="KW-0449">Lipoprotein</keyword>
<reference evidence="14 15" key="1">
    <citation type="journal article" date="2015" name="Int. J. Syst. Evol. Microbiol.">
        <title>Novibacillus thermophilus gen. nov., sp. nov., a Gram-staining-negative and moderately thermophilic member of the family Thermoactinomycetaceae.</title>
        <authorList>
            <person name="Yang G."/>
            <person name="Chen J."/>
            <person name="Zhou S."/>
        </authorList>
    </citation>
    <scope>NUCLEOTIDE SEQUENCE [LARGE SCALE GENOMIC DNA]</scope>
    <source>
        <strain evidence="14 15">SG-1</strain>
    </source>
</reference>
<dbReference type="PROSITE" id="PS51257">
    <property type="entry name" value="PROKAR_LIPOPROTEIN"/>
    <property type="match status" value="1"/>
</dbReference>
<keyword evidence="15" id="KW-1185">Reference proteome</keyword>
<comment type="similarity">
    <text evidence="12">Belongs to the OXA1/ALB3/YidC family. Type 2 subfamily.</text>
</comment>
<dbReference type="CDD" id="cd20070">
    <property type="entry name" value="5TM_YidC_Alb3"/>
    <property type="match status" value="1"/>
</dbReference>
<name>A0A1U9KB80_9BACL</name>
<feature type="transmembrane region" description="Helical" evidence="12">
    <location>
        <begin position="205"/>
        <end position="224"/>
    </location>
</feature>
<feature type="transmembrane region" description="Helical" evidence="12">
    <location>
        <begin position="168"/>
        <end position="184"/>
    </location>
</feature>
<evidence type="ECO:0000256" key="10">
    <source>
        <dbReference type="ARBA" id="ARBA00023186"/>
    </source>
</evidence>
<comment type="function">
    <text evidence="12">Required for the insertion and/or proper folding and/or complex formation of integral membrane proteins into the membrane. Involved in integration of membrane proteins that insert both dependently and independently of the Sec translocase complex, as well as at least some lipoproteins.</text>
</comment>
<dbReference type="Pfam" id="PF02096">
    <property type="entry name" value="60KD_IMP"/>
    <property type="match status" value="1"/>
</dbReference>
<dbReference type="InterPro" id="IPR047196">
    <property type="entry name" value="YidC_ALB_C"/>
</dbReference>
<dbReference type="PRINTS" id="PR00701">
    <property type="entry name" value="60KDINNERMP"/>
</dbReference>
<dbReference type="AlphaFoldDB" id="A0A1U9KB80"/>
<keyword evidence="10 12" id="KW-0143">Chaperone</keyword>
<evidence type="ECO:0000256" key="11">
    <source>
        <dbReference type="ARBA" id="ARBA00023288"/>
    </source>
</evidence>
<keyword evidence="3 12" id="KW-1003">Cell membrane</keyword>
<sequence length="249" mass="28863">MFQKRIVPIVLLVFLGLLATGCTLDPRSMPEVSPDNGFWDKYFVYPLYVSLDWFAELFFNDYGLAILAVTIIIRLLILPLTIKQLKSSKAMQALQPEMQKLQKKYKDNQQKLQEEMMKLFQKHNVNPMSGCLPILVQMPILIAFYQAIMRNDHIREASFLWLQLGSPDQFYILPLVAALTTYLQQKMIGANMNPQMKMMMTIMPAMIFFIALTLPSALSLYWVYGNVFSIVQSYFLRDMYRVNKEGTAK</sequence>
<accession>A0A1U9KB80</accession>
<evidence type="ECO:0000256" key="1">
    <source>
        <dbReference type="ARBA" id="ARBA00004651"/>
    </source>
</evidence>
<evidence type="ECO:0000313" key="14">
    <source>
        <dbReference type="EMBL" id="AQS57298.1"/>
    </source>
</evidence>
<keyword evidence="5 12" id="KW-0732">Signal</keyword>
<keyword evidence="9" id="KW-0564">Palmitate</keyword>
<evidence type="ECO:0000256" key="4">
    <source>
        <dbReference type="ARBA" id="ARBA00022692"/>
    </source>
</evidence>
<dbReference type="KEGG" id="ntr:B0W44_17690"/>
<proteinExistence type="inferred from homology"/>